<dbReference type="EMBL" id="AP018907">
    <property type="protein sequence ID" value="BBF93354.1"/>
    <property type="molecule type" value="Genomic_DNA"/>
</dbReference>
<feature type="compositionally biased region" description="Low complexity" evidence="1">
    <location>
        <begin position="62"/>
        <end position="73"/>
    </location>
</feature>
<sequence length="108" mass="10588">MLWRLHLTRPARTAAGGARPAREPLPSALAPAGGADIPPVPPVPTHLRPAGSSQAWPDPEAHGGASAPAGGVGAIAPAAAPPAFSDPRRCADVLTGGCAALNTVLGVD</sequence>
<keyword evidence="3" id="KW-1185">Reference proteome</keyword>
<dbReference type="KEGG" id="blag:BLTE_20390"/>
<dbReference type="AlphaFoldDB" id="A0A348G1C1"/>
<feature type="region of interest" description="Disordered" evidence="1">
    <location>
        <begin position="1"/>
        <end position="73"/>
    </location>
</feature>
<proteinExistence type="predicted"/>
<gene>
    <name evidence="2" type="ORF">BLTE_20390</name>
</gene>
<reference evidence="2 3" key="1">
    <citation type="submission" date="2018-08" db="EMBL/GenBank/DDBJ databases">
        <title>Complete genome sequencing of Blastochloris tepida GI.</title>
        <authorList>
            <person name="Tsukatani Y."/>
            <person name="Mori H."/>
        </authorList>
    </citation>
    <scope>NUCLEOTIDE SEQUENCE [LARGE SCALE GENOMIC DNA]</scope>
    <source>
        <strain evidence="2 3">GI</strain>
    </source>
</reference>
<evidence type="ECO:0000256" key="1">
    <source>
        <dbReference type="SAM" id="MobiDB-lite"/>
    </source>
</evidence>
<name>A0A348G1C1_9HYPH</name>
<feature type="compositionally biased region" description="Low complexity" evidence="1">
    <location>
        <begin position="8"/>
        <end position="35"/>
    </location>
</feature>
<evidence type="ECO:0000313" key="3">
    <source>
        <dbReference type="Proteomes" id="UP000266934"/>
    </source>
</evidence>
<dbReference type="Proteomes" id="UP000266934">
    <property type="component" value="Chromosome"/>
</dbReference>
<accession>A0A348G1C1</accession>
<evidence type="ECO:0000313" key="2">
    <source>
        <dbReference type="EMBL" id="BBF93354.1"/>
    </source>
</evidence>
<organism evidence="2 3">
    <name type="scientific">Blastochloris tepida</name>
    <dbReference type="NCBI Taxonomy" id="2233851"/>
    <lineage>
        <taxon>Bacteria</taxon>
        <taxon>Pseudomonadati</taxon>
        <taxon>Pseudomonadota</taxon>
        <taxon>Alphaproteobacteria</taxon>
        <taxon>Hyphomicrobiales</taxon>
        <taxon>Blastochloridaceae</taxon>
        <taxon>Blastochloris</taxon>
    </lineage>
</organism>
<protein>
    <submittedName>
        <fullName evidence="2">Uncharacterized protein</fullName>
    </submittedName>
</protein>